<organism evidence="1 2">
    <name type="scientific">Pluteus cervinus</name>
    <dbReference type="NCBI Taxonomy" id="181527"/>
    <lineage>
        <taxon>Eukaryota</taxon>
        <taxon>Fungi</taxon>
        <taxon>Dikarya</taxon>
        <taxon>Basidiomycota</taxon>
        <taxon>Agaricomycotina</taxon>
        <taxon>Agaricomycetes</taxon>
        <taxon>Agaricomycetidae</taxon>
        <taxon>Agaricales</taxon>
        <taxon>Pluteineae</taxon>
        <taxon>Pluteaceae</taxon>
        <taxon>Pluteus</taxon>
    </lineage>
</organism>
<keyword evidence="1" id="KW-0255">Endonuclease</keyword>
<proteinExistence type="predicted"/>
<protein>
    <submittedName>
        <fullName evidence="1">Endonuclease/exonuclease/phosphatase</fullName>
    </submittedName>
</protein>
<evidence type="ECO:0000313" key="2">
    <source>
        <dbReference type="Proteomes" id="UP000308600"/>
    </source>
</evidence>
<evidence type="ECO:0000313" key="1">
    <source>
        <dbReference type="EMBL" id="TFK77012.1"/>
    </source>
</evidence>
<keyword evidence="1" id="KW-0378">Hydrolase</keyword>
<keyword evidence="1" id="KW-0540">Nuclease</keyword>
<name>A0ACD3BHH3_9AGAR</name>
<accession>A0ACD3BHH3</accession>
<reference evidence="1 2" key="1">
    <citation type="journal article" date="2019" name="Nat. Ecol. Evol.">
        <title>Megaphylogeny resolves global patterns of mushroom evolution.</title>
        <authorList>
            <person name="Varga T."/>
            <person name="Krizsan K."/>
            <person name="Foldi C."/>
            <person name="Dima B."/>
            <person name="Sanchez-Garcia M."/>
            <person name="Sanchez-Ramirez S."/>
            <person name="Szollosi G.J."/>
            <person name="Szarkandi J.G."/>
            <person name="Papp V."/>
            <person name="Albert L."/>
            <person name="Andreopoulos W."/>
            <person name="Angelini C."/>
            <person name="Antonin V."/>
            <person name="Barry K.W."/>
            <person name="Bougher N.L."/>
            <person name="Buchanan P."/>
            <person name="Buyck B."/>
            <person name="Bense V."/>
            <person name="Catcheside P."/>
            <person name="Chovatia M."/>
            <person name="Cooper J."/>
            <person name="Damon W."/>
            <person name="Desjardin D."/>
            <person name="Finy P."/>
            <person name="Geml J."/>
            <person name="Haridas S."/>
            <person name="Hughes K."/>
            <person name="Justo A."/>
            <person name="Karasinski D."/>
            <person name="Kautmanova I."/>
            <person name="Kiss B."/>
            <person name="Kocsube S."/>
            <person name="Kotiranta H."/>
            <person name="LaButti K.M."/>
            <person name="Lechner B.E."/>
            <person name="Liimatainen K."/>
            <person name="Lipzen A."/>
            <person name="Lukacs Z."/>
            <person name="Mihaltcheva S."/>
            <person name="Morgado L.N."/>
            <person name="Niskanen T."/>
            <person name="Noordeloos M.E."/>
            <person name="Ohm R.A."/>
            <person name="Ortiz-Santana B."/>
            <person name="Ovrebo C."/>
            <person name="Racz N."/>
            <person name="Riley R."/>
            <person name="Savchenko A."/>
            <person name="Shiryaev A."/>
            <person name="Soop K."/>
            <person name="Spirin V."/>
            <person name="Szebenyi C."/>
            <person name="Tomsovsky M."/>
            <person name="Tulloss R.E."/>
            <person name="Uehling J."/>
            <person name="Grigoriev I.V."/>
            <person name="Vagvolgyi C."/>
            <person name="Papp T."/>
            <person name="Martin F.M."/>
            <person name="Miettinen O."/>
            <person name="Hibbett D.S."/>
            <person name="Nagy L.G."/>
        </authorList>
    </citation>
    <scope>NUCLEOTIDE SEQUENCE [LARGE SCALE GENOMIC DNA]</scope>
    <source>
        <strain evidence="1 2">NL-1719</strain>
    </source>
</reference>
<keyword evidence="2" id="KW-1185">Reference proteome</keyword>
<gene>
    <name evidence="1" type="ORF">BDN72DRAFT_953502</name>
</gene>
<dbReference type="Proteomes" id="UP000308600">
    <property type="component" value="Unassembled WGS sequence"/>
</dbReference>
<sequence length="439" mass="49830">MPKEPYHLTPEQLALSEARKAQKLHAQKKPPQVPVTLIPRIWMESSLTKASQNDENDELRVKVMTWNMLAQCLVRRDLFPGSDCLKASQRDPLLHAELLMHGADIMCLQEVDRVELLLPVLEGAGYRAHHAAAPSKKHGCLIAYKHECFTKTFEKVIYYDNEQLHADGEDNYRRGSSFRTRNIGFAAVLRSTSSDSLGVVVVTTHLFWHPRYTYERARQTYILIREVLKFRSENGLNDWPCIFAGDFNFPPNDIVYSLLFRDPIESQQKEDFSSSMVVHLSIDPTVPRTLQPSTDGEEGGDPDRIITSARPALPKDGLLGVGELEGLFKNLPRLCSVYDEGLGRCLTNHPEVKTFGQRKELPSERHGRHEPEYSSYTHYWQSTIDYIYVLNPADVDSEVTKLLMPHKGADMAPGLPRSGICGSDHVALGAELLWRRNKR</sequence>
<dbReference type="EMBL" id="ML208259">
    <property type="protein sequence ID" value="TFK77012.1"/>
    <property type="molecule type" value="Genomic_DNA"/>
</dbReference>